<reference evidence="5 6" key="1">
    <citation type="journal article" date="2018" name="Proc. Natl. Acad. Sci. U.S.A.">
        <title>Draft genome sequence of Camellia sinensis var. sinensis provides insights into the evolution of the tea genome and tea quality.</title>
        <authorList>
            <person name="Wei C."/>
            <person name="Yang H."/>
            <person name="Wang S."/>
            <person name="Zhao J."/>
            <person name="Liu C."/>
            <person name="Gao L."/>
            <person name="Xia E."/>
            <person name="Lu Y."/>
            <person name="Tai Y."/>
            <person name="She G."/>
            <person name="Sun J."/>
            <person name="Cao H."/>
            <person name="Tong W."/>
            <person name="Gao Q."/>
            <person name="Li Y."/>
            <person name="Deng W."/>
            <person name="Jiang X."/>
            <person name="Wang W."/>
            <person name="Chen Q."/>
            <person name="Zhang S."/>
            <person name="Li H."/>
            <person name="Wu J."/>
            <person name="Wang P."/>
            <person name="Li P."/>
            <person name="Shi C."/>
            <person name="Zheng F."/>
            <person name="Jian J."/>
            <person name="Huang B."/>
            <person name="Shan D."/>
            <person name="Shi M."/>
            <person name="Fang C."/>
            <person name="Yue Y."/>
            <person name="Li F."/>
            <person name="Li D."/>
            <person name="Wei S."/>
            <person name="Han B."/>
            <person name="Jiang C."/>
            <person name="Yin Y."/>
            <person name="Xia T."/>
            <person name="Zhang Z."/>
            <person name="Bennetzen J.L."/>
            <person name="Zhao S."/>
            <person name="Wan X."/>
        </authorList>
    </citation>
    <scope>NUCLEOTIDE SEQUENCE [LARGE SCALE GENOMIC DNA]</scope>
    <source>
        <strain evidence="6">cv. Shuchazao</strain>
        <tissue evidence="5">Leaf</tissue>
    </source>
</reference>
<dbReference type="AlphaFoldDB" id="A0A4S4EHK1"/>
<keyword evidence="1" id="KW-0479">Metal-binding</keyword>
<evidence type="ECO:0000256" key="1">
    <source>
        <dbReference type="ARBA" id="ARBA00022723"/>
    </source>
</evidence>
<evidence type="ECO:0000313" key="5">
    <source>
        <dbReference type="EMBL" id="THG15969.1"/>
    </source>
</evidence>
<dbReference type="EMBL" id="SDRB02004376">
    <property type="protein sequence ID" value="THG15969.1"/>
    <property type="molecule type" value="Genomic_DNA"/>
</dbReference>
<dbReference type="GO" id="GO:0008270">
    <property type="term" value="F:zinc ion binding"/>
    <property type="evidence" value="ECO:0007669"/>
    <property type="project" value="UniProtKB-KW"/>
</dbReference>
<keyword evidence="6" id="KW-1185">Reference proteome</keyword>
<evidence type="ECO:0000313" key="6">
    <source>
        <dbReference type="Proteomes" id="UP000306102"/>
    </source>
</evidence>
<evidence type="ECO:0000259" key="4">
    <source>
        <dbReference type="Pfam" id="PF06839"/>
    </source>
</evidence>
<name>A0A4S4EHK1_CAMSN</name>
<protein>
    <recommendedName>
        <fullName evidence="4">GRF-type domain-containing protein</fullName>
    </recommendedName>
</protein>
<evidence type="ECO:0000256" key="2">
    <source>
        <dbReference type="ARBA" id="ARBA00022771"/>
    </source>
</evidence>
<keyword evidence="3" id="KW-0862">Zinc</keyword>
<gene>
    <name evidence="5" type="ORF">TEA_029928</name>
</gene>
<dbReference type="InterPro" id="IPR010666">
    <property type="entry name" value="Znf_GRF"/>
</dbReference>
<evidence type="ECO:0000256" key="3">
    <source>
        <dbReference type="ARBA" id="ARBA00022833"/>
    </source>
</evidence>
<dbReference type="Pfam" id="PF06839">
    <property type="entry name" value="Zn_ribbon_GRF"/>
    <property type="match status" value="1"/>
</dbReference>
<comment type="caution">
    <text evidence="5">The sequence shown here is derived from an EMBL/GenBank/DDBJ whole genome shotgun (WGS) entry which is preliminary data.</text>
</comment>
<proteinExistence type="predicted"/>
<feature type="domain" description="GRF-type" evidence="4">
    <location>
        <begin position="16"/>
        <end position="45"/>
    </location>
</feature>
<sequence>MASFTSTATSSTWPRMCACGHGPCVVKISKSTKNPGHAYFACPRPLALEHVPIEKGKKRKTPSSSVLKSKKATSGALVIAESINTLTNVVRTKNRQVMVRHLTGNESLFTILECMHRLTGITSLVGTPLFHFASTLMDNTDLREVMMCQPDDDSIIGWLTQKQLQCTALAPFANLFGARRM</sequence>
<dbReference type="Proteomes" id="UP000306102">
    <property type="component" value="Unassembled WGS sequence"/>
</dbReference>
<organism evidence="5 6">
    <name type="scientific">Camellia sinensis var. sinensis</name>
    <name type="common">China tea</name>
    <dbReference type="NCBI Taxonomy" id="542762"/>
    <lineage>
        <taxon>Eukaryota</taxon>
        <taxon>Viridiplantae</taxon>
        <taxon>Streptophyta</taxon>
        <taxon>Embryophyta</taxon>
        <taxon>Tracheophyta</taxon>
        <taxon>Spermatophyta</taxon>
        <taxon>Magnoliopsida</taxon>
        <taxon>eudicotyledons</taxon>
        <taxon>Gunneridae</taxon>
        <taxon>Pentapetalae</taxon>
        <taxon>asterids</taxon>
        <taxon>Ericales</taxon>
        <taxon>Theaceae</taxon>
        <taxon>Camellia</taxon>
    </lineage>
</organism>
<keyword evidence="2" id="KW-0863">Zinc-finger</keyword>
<accession>A0A4S4EHK1</accession>